<evidence type="ECO:0000259" key="3">
    <source>
        <dbReference type="PROSITE" id="PS51724"/>
    </source>
</evidence>
<name>A0A345YDH0_9SPHN</name>
<dbReference type="EMBL" id="CP031357">
    <property type="protein sequence ID" value="AXK41972.1"/>
    <property type="molecule type" value="Genomic_DNA"/>
</dbReference>
<keyword evidence="2" id="KW-0472">Membrane</keyword>
<dbReference type="OrthoDB" id="7390714at2"/>
<dbReference type="RefSeq" id="WP_115416158.1">
    <property type="nucleotide sequence ID" value="NZ_CP031357.1"/>
</dbReference>
<reference evidence="5" key="1">
    <citation type="submission" date="2018-07" db="EMBL/GenBank/DDBJ databases">
        <title>Genome sequence of Erythrobacter strain YH-07, an antagonistic bacterium isolated from Yellow Sea.</title>
        <authorList>
            <person name="Tang T."/>
            <person name="Liu Q."/>
            <person name="Sun X."/>
        </authorList>
    </citation>
    <scope>NUCLEOTIDE SEQUENCE [LARGE SCALE GENOMIC DNA]</scope>
    <source>
        <strain evidence="5">YH-07</strain>
    </source>
</reference>
<proteinExistence type="predicted"/>
<gene>
    <name evidence="4" type="ORF">DVR09_06125</name>
</gene>
<dbReference type="InterPro" id="IPR007730">
    <property type="entry name" value="SPOR-like_dom"/>
</dbReference>
<dbReference type="PROSITE" id="PS51724">
    <property type="entry name" value="SPOR"/>
    <property type="match status" value="1"/>
</dbReference>
<dbReference type="InterPro" id="IPR036680">
    <property type="entry name" value="SPOR-like_sf"/>
</dbReference>
<evidence type="ECO:0000313" key="5">
    <source>
        <dbReference type="Proteomes" id="UP000254508"/>
    </source>
</evidence>
<feature type="transmembrane region" description="Helical" evidence="2">
    <location>
        <begin position="47"/>
        <end position="68"/>
    </location>
</feature>
<dbReference type="Proteomes" id="UP000254508">
    <property type="component" value="Chromosome"/>
</dbReference>
<feature type="domain" description="SPOR" evidence="3">
    <location>
        <begin position="151"/>
        <end position="231"/>
    </location>
</feature>
<keyword evidence="5" id="KW-1185">Reference proteome</keyword>
<feature type="compositionally biased region" description="Polar residues" evidence="1">
    <location>
        <begin position="140"/>
        <end position="149"/>
    </location>
</feature>
<feature type="region of interest" description="Disordered" evidence="1">
    <location>
        <begin position="1"/>
        <end position="29"/>
    </location>
</feature>
<feature type="region of interest" description="Disordered" evidence="1">
    <location>
        <begin position="76"/>
        <end position="149"/>
    </location>
</feature>
<feature type="compositionally biased region" description="Low complexity" evidence="1">
    <location>
        <begin position="123"/>
        <end position="139"/>
    </location>
</feature>
<dbReference type="GO" id="GO:0042834">
    <property type="term" value="F:peptidoglycan binding"/>
    <property type="evidence" value="ECO:0007669"/>
    <property type="project" value="InterPro"/>
</dbReference>
<keyword evidence="2" id="KW-1133">Transmembrane helix</keyword>
<evidence type="ECO:0000256" key="2">
    <source>
        <dbReference type="SAM" id="Phobius"/>
    </source>
</evidence>
<organism evidence="4 5">
    <name type="scientific">Erythrobacter aureus</name>
    <dbReference type="NCBI Taxonomy" id="2182384"/>
    <lineage>
        <taxon>Bacteria</taxon>
        <taxon>Pseudomonadati</taxon>
        <taxon>Pseudomonadota</taxon>
        <taxon>Alphaproteobacteria</taxon>
        <taxon>Sphingomonadales</taxon>
        <taxon>Erythrobacteraceae</taxon>
        <taxon>Erythrobacter/Porphyrobacter group</taxon>
        <taxon>Erythrobacter</taxon>
    </lineage>
</organism>
<accession>A0A345YDH0</accession>
<evidence type="ECO:0000313" key="4">
    <source>
        <dbReference type="EMBL" id="AXK41972.1"/>
    </source>
</evidence>
<dbReference type="Gene3D" id="3.30.70.1070">
    <property type="entry name" value="Sporulation related repeat"/>
    <property type="match status" value="1"/>
</dbReference>
<feature type="compositionally biased region" description="Acidic residues" evidence="1">
    <location>
        <begin position="8"/>
        <end position="29"/>
    </location>
</feature>
<dbReference type="AlphaFoldDB" id="A0A345YDH0"/>
<sequence>MAASTPYDTDEDWEGEGQLDLADDESLPWLEAGEDEDEAAGFDTSRLWLMGVLALALLAVVIGGIWFFSNQASDEPPADGSVIAAPDAPYKTKPENPGGKTFAGTGDTSFAVGEGQTREGKLAEPAAAPAAGSGESASPTIASTVNAGSRSAPLPGTAVQVGAYPRRADAQAAWSNLTRQTEALNGVKHRVVEAQVDIGRVYRLQALAGDRASANRLCAALKADGLACFVK</sequence>
<dbReference type="Pfam" id="PF05036">
    <property type="entry name" value="SPOR"/>
    <property type="match status" value="1"/>
</dbReference>
<keyword evidence="2" id="KW-0812">Transmembrane</keyword>
<dbReference type="KEGG" id="err:DVR09_06125"/>
<protein>
    <submittedName>
        <fullName evidence="4">SPOR domain-containing protein</fullName>
    </submittedName>
</protein>
<evidence type="ECO:0000256" key="1">
    <source>
        <dbReference type="SAM" id="MobiDB-lite"/>
    </source>
</evidence>
<dbReference type="SUPFAM" id="SSF110997">
    <property type="entry name" value="Sporulation related repeat"/>
    <property type="match status" value="1"/>
</dbReference>